<dbReference type="NCBIfam" id="TIGR00855">
    <property type="entry name" value="L12"/>
    <property type="match status" value="1"/>
</dbReference>
<dbReference type="GO" id="GO:1990904">
    <property type="term" value="C:ribonucleoprotein complex"/>
    <property type="evidence" value="ECO:0007669"/>
    <property type="project" value="UniProtKB-KW"/>
</dbReference>
<dbReference type="GO" id="GO:0003735">
    <property type="term" value="F:structural constituent of ribosome"/>
    <property type="evidence" value="ECO:0007669"/>
    <property type="project" value="InterPro"/>
</dbReference>
<feature type="compositionally biased region" description="Polar residues" evidence="4">
    <location>
        <begin position="36"/>
        <end position="52"/>
    </location>
</feature>
<evidence type="ECO:0000256" key="2">
    <source>
        <dbReference type="ARBA" id="ARBA00022980"/>
    </source>
</evidence>
<feature type="region of interest" description="Disordered" evidence="4">
    <location>
        <begin position="63"/>
        <end position="82"/>
    </location>
</feature>
<dbReference type="GO" id="GO:0003729">
    <property type="term" value="F:mRNA binding"/>
    <property type="evidence" value="ECO:0007669"/>
    <property type="project" value="TreeGrafter"/>
</dbReference>
<evidence type="ECO:0000313" key="7">
    <source>
        <dbReference type="Proteomes" id="UP001153069"/>
    </source>
</evidence>
<dbReference type="EMBL" id="CAICTM010000025">
    <property type="protein sequence ID" value="CAB9497781.1"/>
    <property type="molecule type" value="Genomic_DNA"/>
</dbReference>
<comment type="similarity">
    <text evidence="1">Belongs to the bacterial ribosomal protein bL12 family.</text>
</comment>
<feature type="region of interest" description="Disordered" evidence="4">
    <location>
        <begin position="36"/>
        <end position="56"/>
    </location>
</feature>
<dbReference type="SUPFAM" id="SSF54736">
    <property type="entry name" value="ClpS-like"/>
    <property type="match status" value="1"/>
</dbReference>
<protein>
    <submittedName>
        <fullName evidence="6">Protein L7/L12</fullName>
    </submittedName>
</protein>
<dbReference type="GO" id="GO:0006412">
    <property type="term" value="P:translation"/>
    <property type="evidence" value="ECO:0007669"/>
    <property type="project" value="InterPro"/>
</dbReference>
<evidence type="ECO:0000256" key="1">
    <source>
        <dbReference type="ARBA" id="ARBA00007197"/>
    </source>
</evidence>
<evidence type="ECO:0000256" key="4">
    <source>
        <dbReference type="SAM" id="MobiDB-lite"/>
    </source>
</evidence>
<dbReference type="PANTHER" id="PTHR45987">
    <property type="entry name" value="39S RIBOSOMAL PROTEIN L12"/>
    <property type="match status" value="1"/>
</dbReference>
<dbReference type="InterPro" id="IPR013823">
    <property type="entry name" value="Ribosomal_bL12_C"/>
</dbReference>
<dbReference type="InterPro" id="IPR014719">
    <property type="entry name" value="Ribosomal_bL12_C/ClpS-like"/>
</dbReference>
<keyword evidence="3" id="KW-0687">Ribonucleoprotein</keyword>
<dbReference type="Gene3D" id="3.30.1390.10">
    <property type="match status" value="1"/>
</dbReference>
<comment type="caution">
    <text evidence="6">The sequence shown here is derived from an EMBL/GenBank/DDBJ whole genome shotgun (WGS) entry which is preliminary data.</text>
</comment>
<evidence type="ECO:0000256" key="3">
    <source>
        <dbReference type="ARBA" id="ARBA00023274"/>
    </source>
</evidence>
<evidence type="ECO:0000259" key="5">
    <source>
        <dbReference type="Pfam" id="PF00542"/>
    </source>
</evidence>
<feature type="domain" description="Large ribosomal subunit protein bL12 C-terminal" evidence="5">
    <location>
        <begin position="154"/>
        <end position="220"/>
    </location>
</feature>
<accession>A0A9N8D9N2</accession>
<dbReference type="Proteomes" id="UP001153069">
    <property type="component" value="Unassembled WGS sequence"/>
</dbReference>
<proteinExistence type="inferred from homology"/>
<evidence type="ECO:0000313" key="6">
    <source>
        <dbReference type="EMBL" id="CAB9497781.1"/>
    </source>
</evidence>
<organism evidence="6 7">
    <name type="scientific">Seminavis robusta</name>
    <dbReference type="NCBI Taxonomy" id="568900"/>
    <lineage>
        <taxon>Eukaryota</taxon>
        <taxon>Sar</taxon>
        <taxon>Stramenopiles</taxon>
        <taxon>Ochrophyta</taxon>
        <taxon>Bacillariophyta</taxon>
        <taxon>Bacillariophyceae</taxon>
        <taxon>Bacillariophycidae</taxon>
        <taxon>Naviculales</taxon>
        <taxon>Naviculaceae</taxon>
        <taxon>Seminavis</taxon>
    </lineage>
</organism>
<reference evidence="6" key="1">
    <citation type="submission" date="2020-06" db="EMBL/GenBank/DDBJ databases">
        <authorList>
            <consortium name="Plant Systems Biology data submission"/>
        </authorList>
    </citation>
    <scope>NUCLEOTIDE SEQUENCE</scope>
    <source>
        <strain evidence="6">D6</strain>
    </source>
</reference>
<dbReference type="FunFam" id="3.30.1390.10:FF:000001">
    <property type="entry name" value="50S ribosomal protein L7/L12"/>
    <property type="match status" value="1"/>
</dbReference>
<dbReference type="GO" id="GO:0005840">
    <property type="term" value="C:ribosome"/>
    <property type="evidence" value="ECO:0007669"/>
    <property type="project" value="UniProtKB-KW"/>
</dbReference>
<keyword evidence="7" id="KW-1185">Reference proteome</keyword>
<dbReference type="CDD" id="cd00387">
    <property type="entry name" value="Ribosomal_L7_L12"/>
    <property type="match status" value="1"/>
</dbReference>
<dbReference type="OrthoDB" id="250175at2759"/>
<dbReference type="Pfam" id="PF00542">
    <property type="entry name" value="Ribosomal_L12"/>
    <property type="match status" value="1"/>
</dbReference>
<keyword evidence="2" id="KW-0689">Ribosomal protein</keyword>
<dbReference type="AlphaFoldDB" id="A0A9N8D9N2"/>
<name>A0A9N8D9N2_9STRA</name>
<dbReference type="InterPro" id="IPR000206">
    <property type="entry name" value="Ribosomal_bL12"/>
</dbReference>
<dbReference type="PANTHER" id="PTHR45987:SF4">
    <property type="entry name" value="LARGE RIBOSOMAL SUBUNIT PROTEIN BL12M"/>
    <property type="match status" value="1"/>
</dbReference>
<gene>
    <name evidence="6" type="ORF">SEMRO_25_G017240.1</name>
</gene>
<sequence length="221" mass="24000">MTLSSLGRSASISVRTVCGSLGTRRLSHHLSALSGSQLASKPTIQRPSVSHTNTRDVRRFASASEAAAKKDEAATPSPEELTFSTPRVKELYERMIQLERDQVSLVGELVLETLNMPVEEDEFYYHGIGKSGGRGGAGAAAPVEVVEVVKKDKFDLKLAGFDDKSKIKVIKEVRTLTGLGLKEAKELVESAPKVIQKDLKTEQAEELKEKLEAVGAQIELV</sequence>